<evidence type="ECO:0000313" key="2">
    <source>
        <dbReference type="EMBL" id="HJA82620.1"/>
    </source>
</evidence>
<protein>
    <submittedName>
        <fullName evidence="2">Uncharacterized protein</fullName>
    </submittedName>
</protein>
<feature type="region of interest" description="Disordered" evidence="1">
    <location>
        <begin position="57"/>
        <end position="83"/>
    </location>
</feature>
<reference evidence="2" key="2">
    <citation type="submission" date="2021-04" db="EMBL/GenBank/DDBJ databases">
        <authorList>
            <person name="Gilroy R."/>
        </authorList>
    </citation>
    <scope>NUCLEOTIDE SEQUENCE</scope>
    <source>
        <strain evidence="2">ChiHecec1B25-7008</strain>
    </source>
</reference>
<proteinExistence type="predicted"/>
<accession>A0A9D2HPH2</accession>
<evidence type="ECO:0000313" key="3">
    <source>
        <dbReference type="Proteomes" id="UP000823860"/>
    </source>
</evidence>
<gene>
    <name evidence="2" type="ORF">H9785_01395</name>
</gene>
<sequence>MNFLKLIFSYFFANQVYKAQTGESLADGCFKQILRTIVTIALFIVIIVQCIGRNEQESDSTSPEETESLNVNYKPSPNEREVQPENIRKHNRSTQEQQLVSALQFLYQSGSIPKKYEYSRYFEDALSSLPYKSILNYQAKFADIYQAKDYSNYRQAFISQKVMDTAEKFRDLLDIEQTNGTFSEHEAKILLTEFMEFSSIAYCGVWATIKDSQIPYIFKNYSLEDIAIYTPYQIQFISKRFLSDSRDEYYLVIPQIFNVPFTDQNITFYFPLLCFLYINPLLPEVYLNFDSVQSFTVRAPFFNSTWAFPYEKFQPILQKALKGVKDFDKPFLLDLSSLQIMIQSQGILLNNEKIQLKHINSNSDNLMVMDLYAFGDLSACFWEQHE</sequence>
<evidence type="ECO:0000256" key="1">
    <source>
        <dbReference type="SAM" id="MobiDB-lite"/>
    </source>
</evidence>
<reference evidence="2" key="1">
    <citation type="journal article" date="2021" name="PeerJ">
        <title>Extensive microbial diversity within the chicken gut microbiome revealed by metagenomics and culture.</title>
        <authorList>
            <person name="Gilroy R."/>
            <person name="Ravi A."/>
            <person name="Getino M."/>
            <person name="Pursley I."/>
            <person name="Horton D.L."/>
            <person name="Alikhan N.F."/>
            <person name="Baker D."/>
            <person name="Gharbi K."/>
            <person name="Hall N."/>
            <person name="Watson M."/>
            <person name="Adriaenssens E.M."/>
            <person name="Foster-Nyarko E."/>
            <person name="Jarju S."/>
            <person name="Secka A."/>
            <person name="Antonio M."/>
            <person name="Oren A."/>
            <person name="Chaudhuri R.R."/>
            <person name="La Ragione R."/>
            <person name="Hildebrand F."/>
            <person name="Pallen M.J."/>
        </authorList>
    </citation>
    <scope>NUCLEOTIDE SEQUENCE</scope>
    <source>
        <strain evidence="2">ChiHecec1B25-7008</strain>
    </source>
</reference>
<dbReference type="Proteomes" id="UP000823860">
    <property type="component" value="Unassembled WGS sequence"/>
</dbReference>
<dbReference type="AlphaFoldDB" id="A0A9D2HPH2"/>
<name>A0A9D2HPH2_9BACE</name>
<dbReference type="EMBL" id="DWZE01000016">
    <property type="protein sequence ID" value="HJA82620.1"/>
    <property type="molecule type" value="Genomic_DNA"/>
</dbReference>
<organism evidence="2 3">
    <name type="scientific">Candidatus Bacteroides intestinavium</name>
    <dbReference type="NCBI Taxonomy" id="2838469"/>
    <lineage>
        <taxon>Bacteria</taxon>
        <taxon>Pseudomonadati</taxon>
        <taxon>Bacteroidota</taxon>
        <taxon>Bacteroidia</taxon>
        <taxon>Bacteroidales</taxon>
        <taxon>Bacteroidaceae</taxon>
        <taxon>Bacteroides</taxon>
    </lineage>
</organism>
<comment type="caution">
    <text evidence="2">The sequence shown here is derived from an EMBL/GenBank/DDBJ whole genome shotgun (WGS) entry which is preliminary data.</text>
</comment>